<evidence type="ECO:0000313" key="2">
    <source>
        <dbReference type="EMBL" id="ONM47249.1"/>
    </source>
</evidence>
<dbReference type="Pfam" id="PF12079">
    <property type="entry name" value="DUF3558"/>
    <property type="match status" value="1"/>
</dbReference>
<organism evidence="2 3">
    <name type="scientific">Nocardia donostiensis</name>
    <dbReference type="NCBI Taxonomy" id="1538463"/>
    <lineage>
        <taxon>Bacteria</taxon>
        <taxon>Bacillati</taxon>
        <taxon>Actinomycetota</taxon>
        <taxon>Actinomycetes</taxon>
        <taxon>Mycobacteriales</taxon>
        <taxon>Nocardiaceae</taxon>
        <taxon>Nocardia</taxon>
    </lineage>
</organism>
<keyword evidence="1" id="KW-1133">Transmembrane helix</keyword>
<accession>A0A1W0BF37</accession>
<keyword evidence="1" id="KW-0812">Transmembrane</keyword>
<dbReference type="PROSITE" id="PS51257">
    <property type="entry name" value="PROKAR_LIPOPROTEIN"/>
    <property type="match status" value="1"/>
</dbReference>
<comment type="caution">
    <text evidence="2">The sequence shown here is derived from an EMBL/GenBank/DDBJ whole genome shotgun (WGS) entry which is preliminary data.</text>
</comment>
<proteinExistence type="predicted"/>
<keyword evidence="1" id="KW-0472">Membrane</keyword>
<evidence type="ECO:0000313" key="3">
    <source>
        <dbReference type="Proteomes" id="UP000188836"/>
    </source>
</evidence>
<keyword evidence="3" id="KW-1185">Reference proteome</keyword>
<evidence type="ECO:0000256" key="1">
    <source>
        <dbReference type="SAM" id="Phobius"/>
    </source>
</evidence>
<dbReference type="EMBL" id="MUMY01000016">
    <property type="protein sequence ID" value="ONM47249.1"/>
    <property type="molecule type" value="Genomic_DNA"/>
</dbReference>
<dbReference type="OrthoDB" id="4563594at2"/>
<evidence type="ECO:0008006" key="4">
    <source>
        <dbReference type="Google" id="ProtNLM"/>
    </source>
</evidence>
<dbReference type="Proteomes" id="UP000188836">
    <property type="component" value="Unassembled WGS sequence"/>
</dbReference>
<feature type="transmembrane region" description="Helical" evidence="1">
    <location>
        <begin position="12"/>
        <end position="33"/>
    </location>
</feature>
<sequence length="193" mass="20817">MRTASRGNRRAVVRAVLGGVAVVGVAAGCSVYVDGEPAAEGQSATTTEEDVAFNPCTDLSDEALRATRVDPASKSTVTDAPTGPVTWRICKWRSAESSYFVTVSSSVHTQDEARANDKLTGFRDVEIGDRAGLVYYDKADEDKLRCYVNLSATQGMYEVTVGWAYSKKDSIPESPPCSLAIEHAKDLEPYLPE</sequence>
<dbReference type="AlphaFoldDB" id="A0A1W0BF37"/>
<reference evidence="2 3" key="1">
    <citation type="journal article" date="2016" name="Antonie Van Leeuwenhoek">
        <title>Nocardia donostiensis sp. nov., isolated from human respiratory specimens.</title>
        <authorList>
            <person name="Ercibengoa M."/>
            <person name="Bell M."/>
            <person name="Marimon J.M."/>
            <person name="Humrighouse B."/>
            <person name="Klenk H.P."/>
            <person name="Potter G."/>
            <person name="Perez-Trallero E."/>
        </authorList>
    </citation>
    <scope>NUCLEOTIDE SEQUENCE [LARGE SCALE GENOMIC DNA]</scope>
    <source>
        <strain evidence="2 3">X1655</strain>
    </source>
</reference>
<gene>
    <name evidence="2" type="ORF">B0T46_18390</name>
</gene>
<dbReference type="InterPro" id="IPR024520">
    <property type="entry name" value="DUF3558"/>
</dbReference>
<protein>
    <recommendedName>
        <fullName evidence="4">DUF3558 domain-containing protein</fullName>
    </recommendedName>
</protein>
<name>A0A1W0BF37_9NOCA</name>